<protein>
    <submittedName>
        <fullName evidence="3">ANTAR domain-containing protein</fullName>
    </submittedName>
</protein>
<feature type="region of interest" description="Disordered" evidence="1">
    <location>
        <begin position="115"/>
        <end position="136"/>
    </location>
</feature>
<dbReference type="SUPFAM" id="SSF52172">
    <property type="entry name" value="CheY-like"/>
    <property type="match status" value="1"/>
</dbReference>
<dbReference type="Pfam" id="PF03861">
    <property type="entry name" value="ANTAR"/>
    <property type="match status" value="1"/>
</dbReference>
<evidence type="ECO:0000256" key="1">
    <source>
        <dbReference type="SAM" id="MobiDB-lite"/>
    </source>
</evidence>
<dbReference type="InterPro" id="IPR011006">
    <property type="entry name" value="CheY-like_superfamily"/>
</dbReference>
<feature type="domain" description="ANTAR" evidence="2">
    <location>
        <begin position="30"/>
        <end position="91"/>
    </location>
</feature>
<dbReference type="Gene3D" id="1.10.10.10">
    <property type="entry name" value="Winged helix-like DNA-binding domain superfamily/Winged helix DNA-binding domain"/>
    <property type="match status" value="1"/>
</dbReference>
<gene>
    <name evidence="3" type="ORF">IU470_16180</name>
</gene>
<sequence>MSTSLGVDFFLQMRVFTSRRMAGRRWGVDTEPRPPEDVERFAFEATRAVIEQAKGIVMLLYGIGAERAFALMRSCSQNTDVRVHALAERIVTELPGSGGQHTVGQLRAELDRIMLGPPPPRDPSSGPPLGPTRDAR</sequence>
<evidence type="ECO:0000259" key="2">
    <source>
        <dbReference type="PROSITE" id="PS50921"/>
    </source>
</evidence>
<dbReference type="InterPro" id="IPR005561">
    <property type="entry name" value="ANTAR"/>
</dbReference>
<feature type="compositionally biased region" description="Pro residues" evidence="1">
    <location>
        <begin position="116"/>
        <end position="130"/>
    </location>
</feature>
<dbReference type="Proteomes" id="UP000807309">
    <property type="component" value="Unassembled WGS sequence"/>
</dbReference>
<reference evidence="3 4" key="1">
    <citation type="submission" date="2020-10" db="EMBL/GenBank/DDBJ databases">
        <title>Identification of Nocardia species via Next-generation sequencing and recognition of intraspecies genetic diversity.</title>
        <authorList>
            <person name="Li P."/>
            <person name="Li P."/>
            <person name="Lu B."/>
        </authorList>
    </citation>
    <scope>NUCLEOTIDE SEQUENCE [LARGE SCALE GENOMIC DNA]</scope>
    <source>
        <strain evidence="3 4">N-11</strain>
    </source>
</reference>
<dbReference type="SMART" id="SM01012">
    <property type="entry name" value="ANTAR"/>
    <property type="match status" value="1"/>
</dbReference>
<organism evidence="3 4">
    <name type="scientific">Nocardia abscessus</name>
    <dbReference type="NCBI Taxonomy" id="120957"/>
    <lineage>
        <taxon>Bacteria</taxon>
        <taxon>Bacillati</taxon>
        <taxon>Actinomycetota</taxon>
        <taxon>Actinomycetes</taxon>
        <taxon>Mycobacteriales</taxon>
        <taxon>Nocardiaceae</taxon>
        <taxon>Nocardia</taxon>
    </lineage>
</organism>
<proteinExistence type="predicted"/>
<dbReference type="PROSITE" id="PS50921">
    <property type="entry name" value="ANTAR"/>
    <property type="match status" value="1"/>
</dbReference>
<name>A0ABS0CDZ6_9NOCA</name>
<dbReference type="InterPro" id="IPR036388">
    <property type="entry name" value="WH-like_DNA-bd_sf"/>
</dbReference>
<dbReference type="EMBL" id="JADLRE010000011">
    <property type="protein sequence ID" value="MBF6226633.1"/>
    <property type="molecule type" value="Genomic_DNA"/>
</dbReference>
<evidence type="ECO:0000313" key="3">
    <source>
        <dbReference type="EMBL" id="MBF6226633.1"/>
    </source>
</evidence>
<comment type="caution">
    <text evidence="3">The sequence shown here is derived from an EMBL/GenBank/DDBJ whole genome shotgun (WGS) entry which is preliminary data.</text>
</comment>
<keyword evidence="4" id="KW-1185">Reference proteome</keyword>
<evidence type="ECO:0000313" key="4">
    <source>
        <dbReference type="Proteomes" id="UP000807309"/>
    </source>
</evidence>
<accession>A0ABS0CDZ6</accession>